<name>J0QT15_9HYPH</name>
<comment type="similarity">
    <text evidence="5">Belongs to the binding-protein-dependent transport system permease family.</text>
</comment>
<keyword evidence="5" id="KW-0813">Transport</keyword>
<dbReference type="Gene3D" id="1.10.3720.10">
    <property type="entry name" value="MetI-like"/>
    <property type="match status" value="2"/>
</dbReference>
<feature type="domain" description="ABC transmembrane type-1" evidence="6">
    <location>
        <begin position="467"/>
        <end position="662"/>
    </location>
</feature>
<dbReference type="RefSeq" id="WP_008040016.1">
    <property type="nucleotide sequence ID" value="NZ_JH725147.1"/>
</dbReference>
<feature type="transmembrane region" description="Helical" evidence="5">
    <location>
        <begin position="641"/>
        <end position="662"/>
    </location>
</feature>
<dbReference type="NCBIfam" id="TIGR03262">
    <property type="entry name" value="PhnU2"/>
    <property type="match status" value="1"/>
</dbReference>
<evidence type="ECO:0000256" key="1">
    <source>
        <dbReference type="ARBA" id="ARBA00004651"/>
    </source>
</evidence>
<feature type="transmembrane region" description="Helical" evidence="5">
    <location>
        <begin position="227"/>
        <end position="247"/>
    </location>
</feature>
<feature type="transmembrane region" description="Helical" evidence="5">
    <location>
        <begin position="310"/>
        <end position="335"/>
    </location>
</feature>
<evidence type="ECO:0000313" key="8">
    <source>
        <dbReference type="Proteomes" id="UP000008952"/>
    </source>
</evidence>
<accession>J0QT15</accession>
<dbReference type="eggNOG" id="COG1178">
    <property type="taxonomic scope" value="Bacteria"/>
</dbReference>
<feature type="domain" description="ABC transmembrane type-1" evidence="6">
    <location>
        <begin position="189"/>
        <end position="386"/>
    </location>
</feature>
<dbReference type="STRING" id="1094558.ME5_01557"/>
<dbReference type="SUPFAM" id="SSF161098">
    <property type="entry name" value="MetI-like"/>
    <property type="match status" value="2"/>
</dbReference>
<dbReference type="PANTHER" id="PTHR43496">
    <property type="entry name" value="PROTEIN LPLB"/>
    <property type="match status" value="1"/>
</dbReference>
<dbReference type="CDD" id="cd06261">
    <property type="entry name" value="TM_PBP2"/>
    <property type="match status" value="2"/>
</dbReference>
<evidence type="ECO:0000313" key="7">
    <source>
        <dbReference type="EMBL" id="EJF89006.1"/>
    </source>
</evidence>
<evidence type="ECO:0000259" key="6">
    <source>
        <dbReference type="PROSITE" id="PS50928"/>
    </source>
</evidence>
<feature type="transmembrane region" description="Helical" evidence="5">
    <location>
        <begin position="537"/>
        <end position="556"/>
    </location>
</feature>
<dbReference type="InterPro" id="IPR017664">
    <property type="entry name" value="AminoethylPonate_ABC_perm-1"/>
</dbReference>
<dbReference type="OrthoDB" id="27542at2"/>
<dbReference type="GO" id="GO:0005886">
    <property type="term" value="C:plasma membrane"/>
    <property type="evidence" value="ECO:0007669"/>
    <property type="project" value="UniProtKB-SubCell"/>
</dbReference>
<dbReference type="PANTHER" id="PTHR43496:SF1">
    <property type="entry name" value="POLYGALACTURONAN_RHAMNOGALACTURONAN TRANSPORT SYSTEM PERMEASE PROTEIN YTEP"/>
    <property type="match status" value="1"/>
</dbReference>
<feature type="transmembrane region" description="Helical" evidence="5">
    <location>
        <begin position="267"/>
        <end position="289"/>
    </location>
</feature>
<comment type="subcellular location">
    <subcellularLocation>
        <location evidence="1 5">Cell membrane</location>
        <topology evidence="1 5">Multi-pass membrane protein</topology>
    </subcellularLocation>
</comment>
<keyword evidence="2 5" id="KW-0812">Transmembrane</keyword>
<organism evidence="7 8">
    <name type="scientific">Bartonella tamiae Th239</name>
    <dbReference type="NCBI Taxonomy" id="1094558"/>
    <lineage>
        <taxon>Bacteria</taxon>
        <taxon>Pseudomonadati</taxon>
        <taxon>Pseudomonadota</taxon>
        <taxon>Alphaproteobacteria</taxon>
        <taxon>Hyphomicrobiales</taxon>
        <taxon>Bartonellaceae</taxon>
        <taxon>Bartonella</taxon>
    </lineage>
</organism>
<evidence type="ECO:0000256" key="3">
    <source>
        <dbReference type="ARBA" id="ARBA00022989"/>
    </source>
</evidence>
<dbReference type="GO" id="GO:0055085">
    <property type="term" value="P:transmembrane transport"/>
    <property type="evidence" value="ECO:0007669"/>
    <property type="project" value="InterPro"/>
</dbReference>
<gene>
    <name evidence="7" type="ORF">ME5_01557</name>
</gene>
<dbReference type="PATRIC" id="fig|1094558.3.peg.1662"/>
<dbReference type="InterPro" id="IPR035906">
    <property type="entry name" value="MetI-like_sf"/>
</dbReference>
<keyword evidence="4 5" id="KW-0472">Membrane</keyword>
<dbReference type="AlphaFoldDB" id="J0QT15"/>
<feature type="transmembrane region" description="Helical" evidence="5">
    <location>
        <begin position="503"/>
        <end position="525"/>
    </location>
</feature>
<dbReference type="Pfam" id="PF00528">
    <property type="entry name" value="BPD_transp_1"/>
    <property type="match status" value="1"/>
</dbReference>
<keyword evidence="8" id="KW-1185">Reference proteome</keyword>
<dbReference type="Proteomes" id="UP000008952">
    <property type="component" value="Unassembled WGS sequence"/>
</dbReference>
<proteinExistence type="inferred from homology"/>
<evidence type="ECO:0000256" key="2">
    <source>
        <dbReference type="ARBA" id="ARBA00022692"/>
    </source>
</evidence>
<dbReference type="EMBL" id="AIMB01000008">
    <property type="protein sequence ID" value="EJF89006.1"/>
    <property type="molecule type" value="Genomic_DNA"/>
</dbReference>
<feature type="transmembrane region" description="Helical" evidence="5">
    <location>
        <begin position="414"/>
        <end position="438"/>
    </location>
</feature>
<comment type="caution">
    <text evidence="7">The sequence shown here is derived from an EMBL/GenBank/DDBJ whole genome shotgun (WGS) entry which is preliminary data.</text>
</comment>
<dbReference type="PROSITE" id="PS50928">
    <property type="entry name" value="ABC_TM1"/>
    <property type="match status" value="2"/>
</dbReference>
<dbReference type="HOGENOM" id="CLU_021838_1_2_5"/>
<reference evidence="7 8" key="1">
    <citation type="submission" date="2012-03" db="EMBL/GenBank/DDBJ databases">
        <title>The Genome Sequence of Bartonella tamiae Th239.</title>
        <authorList>
            <consortium name="The Broad Institute Genome Sequencing Platform"/>
            <consortium name="The Broad Institute Genome Sequencing Center for Infectious Disease"/>
            <person name="Feldgarden M."/>
            <person name="Kirby J."/>
            <person name="Kosoy M."/>
            <person name="Birtles R."/>
            <person name="Probert W.S."/>
            <person name="Chiaraviglio L."/>
            <person name="Young S.K."/>
            <person name="Zeng Q."/>
            <person name="Gargeya S."/>
            <person name="Fitzgerald M."/>
            <person name="Haas B."/>
            <person name="Abouelleil A."/>
            <person name="Alvarado L."/>
            <person name="Arachchi H.M."/>
            <person name="Berlin A."/>
            <person name="Chapman S.B."/>
            <person name="Gearin G."/>
            <person name="Goldberg J."/>
            <person name="Griggs A."/>
            <person name="Gujja S."/>
            <person name="Hansen M."/>
            <person name="Heiman D."/>
            <person name="Howarth C."/>
            <person name="Larimer J."/>
            <person name="Lui A."/>
            <person name="MacDonald P.J.P."/>
            <person name="McCowen C."/>
            <person name="Montmayeur A."/>
            <person name="Murphy C."/>
            <person name="Neiman D."/>
            <person name="Pearson M."/>
            <person name="Priest M."/>
            <person name="Roberts A."/>
            <person name="Saif S."/>
            <person name="Shea T."/>
            <person name="Sisk P."/>
            <person name="Stolte C."/>
            <person name="Sykes S."/>
            <person name="Wortman J."/>
            <person name="Nusbaum C."/>
            <person name="Birren B."/>
        </authorList>
    </citation>
    <scope>NUCLEOTIDE SEQUENCE [LARGE SCALE GENOMIC DNA]</scope>
    <source>
        <strain evidence="7 8">Th239</strain>
    </source>
</reference>
<sequence>MLKILLGEENSAVLQQFSSNSLSHRNKLVLQDSWLQRGLLLIVIFYFFITLVLPLTLLASKAFQSFSFDLSIIEILMKKNGAWQDEITLADWQEKSEYVANHGLRASERSRELITNIIPKTELENIELYRVLDNSFDGVLLLDGKVLPHGNWIELSTSDLANVQIKPVMQYSIANFVDYFSTSFLRQSIFNSLKIAALVSLIVTPIAFLFAYGIIRTRIVGKTAFRLVAFIPVLIPSVLPAIGLVYLFGRQGIITPLLMGQSVYGPIGIILASIFFTFPHALVIMIVSLGNADKRLYEAAEVLCASPLRIFITITLPAARYGFISTAFVVFTLVVTDFGVPKVIGDDYQMLAIDIYKQVIGQQNFQMGAVVSMLLLLPAIFAFCIERFVSKKQISQLTARAVPYSPDINRKRDIIFFIICLVVSVFILLLVSMCQLASVAKFWPYNITPVLSHFDFNHMDGGGWTSYWNSLQLAFYVATLGIVVVFCGAYITEKIKEFSAGRFLLQLLAIMPMAIPGMVLGLGYIFFFNNPSNPLHFLYGTMAILVICTITHLYTVPHLTATTALKQMDSEFESVSLSLKQPLWRILGRVSAPVCFPAISEIWIYLFVNAMTTVSALVFIYSPNTTLASIAVLNMDDAGDVAAAAAMGMMIFYTNVIVRIAHSTITNFVIRRQHNWRSS</sequence>
<keyword evidence="3 5" id="KW-1133">Transmembrane helix</keyword>
<feature type="transmembrane region" description="Helical" evidence="5">
    <location>
        <begin position="365"/>
        <end position="385"/>
    </location>
</feature>
<feature type="transmembrane region" description="Helical" evidence="5">
    <location>
        <begin position="602"/>
        <end position="621"/>
    </location>
</feature>
<feature type="transmembrane region" description="Helical" evidence="5">
    <location>
        <begin position="39"/>
        <end position="59"/>
    </location>
</feature>
<protein>
    <recommendedName>
        <fullName evidence="6">ABC transmembrane type-1 domain-containing protein</fullName>
    </recommendedName>
</protein>
<feature type="transmembrane region" description="Helical" evidence="5">
    <location>
        <begin position="473"/>
        <end position="491"/>
    </location>
</feature>
<evidence type="ECO:0000256" key="4">
    <source>
        <dbReference type="ARBA" id="ARBA00023136"/>
    </source>
</evidence>
<evidence type="ECO:0000256" key="5">
    <source>
        <dbReference type="RuleBase" id="RU363032"/>
    </source>
</evidence>
<dbReference type="InterPro" id="IPR000515">
    <property type="entry name" value="MetI-like"/>
</dbReference>
<feature type="transmembrane region" description="Helical" evidence="5">
    <location>
        <begin position="195"/>
        <end position="215"/>
    </location>
</feature>